<evidence type="ECO:0000259" key="11">
    <source>
        <dbReference type="PROSITE" id="PS50197"/>
    </source>
</evidence>
<evidence type="ECO:0000256" key="7">
    <source>
        <dbReference type="ARBA" id="ARBA00065599"/>
    </source>
</evidence>
<dbReference type="SMART" id="SM01026">
    <property type="entry name" value="Beach"/>
    <property type="match status" value="1"/>
</dbReference>
<feature type="compositionally biased region" description="Basic and acidic residues" evidence="10">
    <location>
        <begin position="1191"/>
        <end position="1205"/>
    </location>
</feature>
<dbReference type="FunFam" id="2.130.10.10:FF:000036">
    <property type="entry name" value="Neurobeachin isoform A"/>
    <property type="match status" value="1"/>
</dbReference>
<name>W5MP70_LEPOC</name>
<reference evidence="13" key="3">
    <citation type="submission" date="2025-09" db="UniProtKB">
        <authorList>
            <consortium name="Ensembl"/>
        </authorList>
    </citation>
    <scope>IDENTIFICATION</scope>
</reference>
<dbReference type="InterPro" id="IPR013320">
    <property type="entry name" value="ConA-like_dom_sf"/>
</dbReference>
<dbReference type="InterPro" id="IPR000409">
    <property type="entry name" value="BEACH_dom"/>
</dbReference>
<dbReference type="InterPro" id="IPR046852">
    <property type="entry name" value="Neurobeachin_a-sol"/>
</dbReference>
<dbReference type="Ensembl" id="ENSLOCT00000010191.1">
    <property type="protein sequence ID" value="ENSLOCP00000010179.1"/>
    <property type="gene ID" value="ENSLOCG00000008354.1"/>
</dbReference>
<dbReference type="SUPFAM" id="SSF81837">
    <property type="entry name" value="BEACH domain"/>
    <property type="match status" value="1"/>
</dbReference>
<dbReference type="InterPro" id="IPR036322">
    <property type="entry name" value="WD40_repeat_dom_sf"/>
</dbReference>
<dbReference type="Proteomes" id="UP000018468">
    <property type="component" value="Linkage group LG3"/>
</dbReference>
<dbReference type="Pfam" id="PF14844">
    <property type="entry name" value="PH_BEACH"/>
    <property type="match status" value="1"/>
</dbReference>
<dbReference type="Gene3D" id="2.60.120.200">
    <property type="match status" value="1"/>
</dbReference>
<dbReference type="EMBL" id="AHAT01013974">
    <property type="status" value="NOT_ANNOTATED_CDS"/>
    <property type="molecule type" value="Genomic_DNA"/>
</dbReference>
<dbReference type="SUPFAM" id="SSF49899">
    <property type="entry name" value="Concanavalin A-like lectins/glucanases"/>
    <property type="match status" value="1"/>
</dbReference>
<evidence type="ECO:0000259" key="12">
    <source>
        <dbReference type="PROSITE" id="PS51783"/>
    </source>
</evidence>
<dbReference type="FunFam" id="2.30.29.30:FF:000059">
    <property type="entry name" value="neurobeachin isoform X1"/>
    <property type="match status" value="1"/>
</dbReference>
<dbReference type="PANTHER" id="PTHR13743">
    <property type="entry name" value="BEIGE/BEACH-RELATED"/>
    <property type="match status" value="1"/>
</dbReference>
<dbReference type="Pfam" id="PF20425">
    <property type="entry name" value="Neurobeachin"/>
    <property type="match status" value="1"/>
</dbReference>
<dbReference type="InterPro" id="IPR016024">
    <property type="entry name" value="ARM-type_fold"/>
</dbReference>
<feature type="compositionally biased region" description="Basic and acidic residues" evidence="10">
    <location>
        <begin position="1548"/>
        <end position="1558"/>
    </location>
</feature>
<dbReference type="Gene3D" id="2.30.29.30">
    <property type="entry name" value="Pleckstrin-homology domain (PH domain)/Phosphotyrosine-binding domain (PTB)"/>
    <property type="match status" value="1"/>
</dbReference>
<feature type="compositionally biased region" description="Polar residues" evidence="10">
    <location>
        <begin position="1532"/>
        <end position="1542"/>
    </location>
</feature>
<feature type="compositionally biased region" description="Polar residues" evidence="10">
    <location>
        <begin position="1427"/>
        <end position="1458"/>
    </location>
</feature>
<evidence type="ECO:0000256" key="5">
    <source>
        <dbReference type="ARBA" id="ARBA00022737"/>
    </source>
</evidence>
<feature type="region of interest" description="Disordered" evidence="10">
    <location>
        <begin position="1515"/>
        <end position="1558"/>
    </location>
</feature>
<keyword evidence="14" id="KW-1185">Reference proteome</keyword>
<dbReference type="Pfam" id="PF15787">
    <property type="entry name" value="DUF4704"/>
    <property type="match status" value="1"/>
</dbReference>
<proteinExistence type="inferred from homology"/>
<dbReference type="PROSITE" id="PS50197">
    <property type="entry name" value="BEACH"/>
    <property type="match status" value="1"/>
</dbReference>
<comment type="subunit">
    <text evidence="7">Interacts with RII subunit of PKA.</text>
</comment>
<dbReference type="Pfam" id="PF13385">
    <property type="entry name" value="Laminin_G_3"/>
    <property type="match status" value="1"/>
</dbReference>
<dbReference type="SUPFAM" id="SSF50978">
    <property type="entry name" value="WD40 repeat-like"/>
    <property type="match status" value="1"/>
</dbReference>
<feature type="region of interest" description="Disordered" evidence="10">
    <location>
        <begin position="1173"/>
        <end position="1221"/>
    </location>
</feature>
<evidence type="ECO:0000313" key="14">
    <source>
        <dbReference type="Proteomes" id="UP000018468"/>
    </source>
</evidence>
<dbReference type="InterPro" id="IPR011993">
    <property type="entry name" value="PH-like_dom_sf"/>
</dbReference>
<feature type="compositionally biased region" description="Low complexity" evidence="10">
    <location>
        <begin position="1744"/>
        <end position="1754"/>
    </location>
</feature>
<evidence type="ECO:0000256" key="9">
    <source>
        <dbReference type="ARBA" id="ARBA00080802"/>
    </source>
</evidence>
<evidence type="ECO:0000256" key="3">
    <source>
        <dbReference type="ARBA" id="ARBA00022553"/>
    </source>
</evidence>
<comment type="subcellular location">
    <subcellularLocation>
        <location evidence="1">Membrane</location>
        <topology evidence="1">Peripheral membrane protein</topology>
    </subcellularLocation>
</comment>
<dbReference type="GO" id="GO:0016020">
    <property type="term" value="C:membrane"/>
    <property type="evidence" value="ECO:0007669"/>
    <property type="project" value="UniProtKB-SubCell"/>
</dbReference>
<keyword evidence="6" id="KW-0472">Membrane</keyword>
<dbReference type="GO" id="GO:0005737">
    <property type="term" value="C:cytoplasm"/>
    <property type="evidence" value="ECO:0007669"/>
    <property type="project" value="UniProtKB-ARBA"/>
</dbReference>
<dbReference type="FunFam" id="2.60.120.200:FF:000010">
    <property type="entry name" value="neurobeachin isoform X2"/>
    <property type="match status" value="1"/>
</dbReference>
<dbReference type="InterPro" id="IPR023362">
    <property type="entry name" value="PH-BEACH_dom"/>
</dbReference>
<feature type="region of interest" description="Disordered" evidence="10">
    <location>
        <begin position="1739"/>
        <end position="1758"/>
    </location>
</feature>
<dbReference type="CDD" id="cd06071">
    <property type="entry name" value="Beach"/>
    <property type="match status" value="1"/>
</dbReference>
<evidence type="ECO:0000256" key="8">
    <source>
        <dbReference type="ARBA" id="ARBA00073055"/>
    </source>
</evidence>
<feature type="domain" description="BEACH" evidence="11">
    <location>
        <begin position="2218"/>
        <end position="2507"/>
    </location>
</feature>
<dbReference type="InterPro" id="IPR036372">
    <property type="entry name" value="BEACH_dom_sf"/>
</dbReference>
<dbReference type="PANTHER" id="PTHR13743:SF62">
    <property type="entry name" value="NEUROBEACHIN"/>
    <property type="match status" value="1"/>
</dbReference>
<dbReference type="EMBL" id="AHAT01013975">
    <property type="status" value="NOT_ANNOTATED_CDS"/>
    <property type="molecule type" value="Genomic_DNA"/>
</dbReference>
<dbReference type="InterPro" id="IPR046851">
    <property type="entry name" value="NBCH_WD40"/>
</dbReference>
<comment type="similarity">
    <text evidence="2">Belongs to the WD repeat neurobeachin family.</text>
</comment>
<dbReference type="InterPro" id="IPR010508">
    <property type="entry name" value="NBEA-like_DUF1088"/>
</dbReference>
<feature type="region of interest" description="Disordered" evidence="10">
    <location>
        <begin position="1421"/>
        <end position="1458"/>
    </location>
</feature>
<evidence type="ECO:0000256" key="10">
    <source>
        <dbReference type="SAM" id="MobiDB-lite"/>
    </source>
</evidence>
<dbReference type="Bgee" id="ENSLOCG00000008354">
    <property type="expression patterns" value="Expressed in camera-type eye and 10 other cell types or tissues"/>
</dbReference>
<dbReference type="SUPFAM" id="SSF50729">
    <property type="entry name" value="PH domain-like"/>
    <property type="match status" value="1"/>
</dbReference>
<dbReference type="InterPro" id="IPR031570">
    <property type="entry name" value="NBEA/BDCP_DUF4704"/>
</dbReference>
<dbReference type="InterPro" id="IPR015943">
    <property type="entry name" value="WD40/YVTN_repeat-like_dom_sf"/>
</dbReference>
<dbReference type="Pfam" id="PF06469">
    <property type="entry name" value="DUF1088"/>
    <property type="match status" value="1"/>
</dbReference>
<feature type="domain" description="BEACH-type PH" evidence="12">
    <location>
        <begin position="2091"/>
        <end position="2199"/>
    </location>
</feature>
<keyword evidence="4" id="KW-0853">WD repeat</keyword>
<evidence type="ECO:0000313" key="13">
    <source>
        <dbReference type="Ensembl" id="ENSLOCP00000010179.1"/>
    </source>
</evidence>
<dbReference type="FunFam" id="1.10.1540.10:FF:000001">
    <property type="entry name" value="neurobeachin isoform X1"/>
    <property type="match status" value="1"/>
</dbReference>
<evidence type="ECO:0000256" key="2">
    <source>
        <dbReference type="ARBA" id="ARBA00008498"/>
    </source>
</evidence>
<dbReference type="Pfam" id="PF20426">
    <property type="entry name" value="NBCH_WD40"/>
    <property type="match status" value="1"/>
</dbReference>
<dbReference type="HOGENOM" id="CLU_000218_2_0_1"/>
<evidence type="ECO:0000256" key="1">
    <source>
        <dbReference type="ARBA" id="ARBA00004170"/>
    </source>
</evidence>
<keyword evidence="5" id="KW-0677">Repeat</keyword>
<dbReference type="PROSITE" id="PS51783">
    <property type="entry name" value="PH_BEACH"/>
    <property type="match status" value="1"/>
</dbReference>
<evidence type="ECO:0000256" key="4">
    <source>
        <dbReference type="ARBA" id="ARBA00022574"/>
    </source>
</evidence>
<protein>
    <recommendedName>
        <fullName evidence="8">Neurobeachin</fullName>
    </recommendedName>
    <alternativeName>
        <fullName evidence="9">Lysosomal-trafficking regulator 2</fullName>
    </alternativeName>
</protein>
<dbReference type="Pfam" id="PF02138">
    <property type="entry name" value="Beach"/>
    <property type="match status" value="1"/>
</dbReference>
<dbReference type="InterPro" id="IPR001680">
    <property type="entry name" value="WD40_rpt"/>
</dbReference>
<dbReference type="SUPFAM" id="SSF48371">
    <property type="entry name" value="ARM repeat"/>
    <property type="match status" value="1"/>
</dbReference>
<dbReference type="GeneTree" id="ENSGT00940000154934"/>
<dbReference type="SMART" id="SM00320">
    <property type="entry name" value="WD40"/>
    <property type="match status" value="5"/>
</dbReference>
<feature type="region of interest" description="Disordered" evidence="10">
    <location>
        <begin position="930"/>
        <end position="951"/>
    </location>
</feature>
<sequence length="2890" mass="322317">MKFAVLIGLIQVGEVSNRDIVETVLNLLVGGEFDLEMNFIIQDAESIACMVELLEHCDVTCQAEIWSMFTAILRKSVRNLQTSTEVGLIEQVLLKMSTVDDMIADLLVDMLGVLASYSITVKELKLLFSMLRGENGIWPRHAVKLLSVLNQMPQRHGPDTFFNFPGRSAAAIALPPIAKWPYQNGFTLNTWFRMDPLNNINVDKDKPYLYCFRTSKGIGYSAHFVGNCLIVTSLKSKGKGFQHCVKYDFQPRKWYMISIVHIYNRWRNSEIRCYVNGQLVSYGDMAWHVNTNDSYDKCFLGSSETADANRVFCGQLGAIYVFSEALNPAQIFAIHQLGPGYKSTFKFKSESDIHLAEHHKQVLYDGKLASSIAFTYNAKATDAQLCLESSPKENPSIFVHSPHALMLQDVKAIVTHSIHSAIHSIGGIQVLFPLFAQLDYRQQNDSQVETTVCATLLAFLVELLKSSVAMQEQMLGGKGFLVIGYLLEKSSRVHITRAVLEQFLSFAKYLDGLTHGAPLLKQLCDHILFNAAIWIHTPAKVQLSLYTYLSAEFIGTATIYSTIRRVGTVLQLMHTLKYYYWAINPVDSSGITPKGLGGPRPSQKEIISLRAFMLLFLKQLILKDRGVKEDELQSILNYLLTMHEDENIHDVLQLLVALMSEHPASMIPAFDQRNGIRVIYKLLASKSESIRVQALKVLGYFLKHLGHKRKVEIMHTHSLFTLLGERLVLHTNTVTVTTYNTLYEILTEQVCTQVVHKPHPEPDSTVKIQNPMILKVVATLLKNSTPSAELMEVRRLFLSDMIKLFSNSRENRRCLLQCSVWQDWMFSLGYINPKNAEEQKITEMVYNIFRILLYHAIKYEWGGWRVWVDTLSIAHSKVTYEAHKEYLAKMYEEYQRQEEENIKKGKKGSVSTISGLSSQASAVKGAIEIREMDDNSQTQTPESEADYPETADSRNLLAEVKGPEEGLGAVERPVGGVRVEVHDLLVDIKAEKVEATEVKLDDMDLSPETLAGGENGTLVEVDSLLDNVYCAAVEKLKSNVNGALVPKESEDKNTGPLITLADEKDSIPNNSFLFSKAPGGQEEKLLPELTSTEPLVLPSPQEPQVHTSSASDDLGLLAHMTGSSDLTPTANILEDSEFKIQTTLDEISSIAEAEAVSKGAEYADIGGAVGESEPSAIKASGSMDAASTTSDTERSDDGKDKEIKKIQTTATTQALHGRAGSQMDRDLRVDLGFRGMPMTEEQRRQFSPGPRTTMFRIPEFKWSPMHQRLLTDLLFALETDVHVWRSHSTKSVMDFVNSNENIIFVHNTIHLISQMVDNIIIACGGILPLLSAATSPSSSKVSMTAMELENIEATQGMSAETAVTFLSRLMAMVDVLVFASSLNFSEIEAEKNMSSGGLMRQCLRLVCCVAVRNCLECRQRQRDRTTKPSMPNSKTQETLQSGTPASKTTIENIPSNLSPIKDPDRLLQDVDINRLRAVVFRDVDDSKQAQFLALAVVYFISVLMVSKYRDILEPQRETARSGSQSGRSIRQEINSPTSTENPPTFVESSKEKENPTPVEDLHIESSLPHTDSGIGEEQVSNVLNGTDLEPSTGPDAMSELLSTLSSEVKKSQESLSESPSADMLKPTPSISSISHGNKGINVKEILKSLVAAPVEGAESGPEPLPYPDPAVKREAQAILPMQFHSFDRSVVVPVKKPPPGSLAVNTVGTASSTGGLASGSTPNIFAAASATPKSMINTTGATDSASSSASSSSSFVNGATSKNLPAVQTVAPMPEDTVENMSFQTVLRSASSCEVKKKLSVPQTTKSFSSLAGFQPGPRGAGQCLSITTKLERALEKVAPLLREIFVDFAPFLSRTLLGSHGQELLIEGLVCMKSSTSVVELVMLLCSQEWQNSIQKNAGLAFIELINEGRLLCHAMKDHIVRVANEAEFILNRQRAEDVHKHAEFESNCAQYAADRKEEEKMCDHLISAAKHRDHVTANQLKQKILNILTNKHGAWGTLSQSLLHDFWRLDYWEDDLRRRRRFVRNAFGSTHADVTLKSLEDYGTDEDEMMKSKKTFRSQAVVNQNPETELMLEGDDDAVSLLQEKEIDNLAGPVVLSTPAQLIAPVIVARGTLSITTTEIYFEVDEEDSAFKKIDAKVLAYSEGLHGKWMFSEIRAVFSRRYLLQNTALEVFMANRTSVMFNFPDQATVKKVVYSLPRVGVGTSYGLPQARRISLATPRQLFKSSNMTQRWQRREISNFEYLMFLNTIAGRTYNDLNQYPVFPWVLTNYESEELDLTLPGNFRDLSKPIGALNPKRAVFYAERYETWEDDQSPPYHYNSHYSTSASTLQWLVRIEPFTTFFLNANDDRFDHPDRTFSSIARSWRNCQRDTSDVKELIPEFYYLPEMFVNSNGYNLGVRDDRTVVSNVDLPPWAKKPEDFVRINRMALESEFVSCQLHQWIDLIFGYKQRGPEAVRALNVFHYLTYEGSVNLDSITDPVLREAMEAQIQNFGQTPSQLLIEPHPPRSSAMHLCFLPQSPLMFKDQMQQDVIMVLKFPSNSPVTHVAANTLPHLAVPAVVTVTCSRLFAVNRWHNTVGLRGAPGYSLEQAHHLPIEMDPLIANNSGMNKRQITDLVDQSIQINTHCFVVTADNRYILVCGFWDKSFRVYSTETGKLTQIVFGHWDVVMCLARSESYIGGDCYIVSGSRDATLLLWYWSGRHHIIGDNPNNSDYPAPRAVLTGHDHEVVCVSVCAELGLVISGAKEGPCLVHTITGDLLRALEGPENCLCPRLISVSSEGHCIICYERGRFCNFSINGKLLAQMEINDSTRAILLSSDGQNLVTGGDNGVVEVWQACDFKQLYIYPGCDAGIRAMDLSHDQRTLITGMASGSIVAFNIDFNRWHYEHQNRY</sequence>
<evidence type="ECO:0000256" key="6">
    <source>
        <dbReference type="ARBA" id="ARBA00023136"/>
    </source>
</evidence>
<dbReference type="InterPro" id="IPR050865">
    <property type="entry name" value="BEACH_Domain"/>
</dbReference>
<feature type="region of interest" description="Disordered" evidence="10">
    <location>
        <begin position="1604"/>
        <end position="1632"/>
    </location>
</feature>
<reference evidence="14" key="1">
    <citation type="submission" date="2011-12" db="EMBL/GenBank/DDBJ databases">
        <title>The Draft Genome of Lepisosteus oculatus.</title>
        <authorList>
            <consortium name="The Broad Institute Genome Assembly &amp; Analysis Group"/>
            <consortium name="Computational R&amp;D Group"/>
            <consortium name="and Sequencing Platform"/>
            <person name="Di Palma F."/>
            <person name="Alfoldi J."/>
            <person name="Johnson J."/>
            <person name="Berlin A."/>
            <person name="Gnerre S."/>
            <person name="Jaffe D."/>
            <person name="MacCallum I."/>
            <person name="Young S."/>
            <person name="Walker B.J."/>
            <person name="Lander E.S."/>
            <person name="Lindblad-Toh K."/>
        </authorList>
    </citation>
    <scope>NUCLEOTIDE SEQUENCE [LARGE SCALE GENOMIC DNA]</scope>
</reference>
<accession>W5MP70</accession>
<organism evidence="13 14">
    <name type="scientific">Lepisosteus oculatus</name>
    <name type="common">Spotted gar</name>
    <dbReference type="NCBI Taxonomy" id="7918"/>
    <lineage>
        <taxon>Eukaryota</taxon>
        <taxon>Metazoa</taxon>
        <taxon>Chordata</taxon>
        <taxon>Craniata</taxon>
        <taxon>Vertebrata</taxon>
        <taxon>Euteleostomi</taxon>
        <taxon>Actinopterygii</taxon>
        <taxon>Neopterygii</taxon>
        <taxon>Holostei</taxon>
        <taxon>Semionotiformes</taxon>
        <taxon>Lepisosteidae</taxon>
        <taxon>Lepisosteus</taxon>
    </lineage>
</organism>
<keyword evidence="3" id="KW-0597">Phosphoprotein</keyword>
<dbReference type="Gene3D" id="1.10.1540.10">
    <property type="entry name" value="BEACH domain"/>
    <property type="match status" value="1"/>
</dbReference>
<reference evidence="13" key="2">
    <citation type="submission" date="2025-08" db="UniProtKB">
        <authorList>
            <consortium name="Ensembl"/>
        </authorList>
    </citation>
    <scope>IDENTIFICATION</scope>
</reference>
<dbReference type="Gene3D" id="2.130.10.10">
    <property type="entry name" value="YVTN repeat-like/Quinoprotein amine dehydrogenase"/>
    <property type="match status" value="1"/>
</dbReference>
<dbReference type="CDD" id="cd01201">
    <property type="entry name" value="PH_BEACH"/>
    <property type="match status" value="1"/>
</dbReference>